<organism evidence="1 2">
    <name type="scientific">Neisseria lisongii</name>
    <dbReference type="NCBI Taxonomy" id="2912188"/>
    <lineage>
        <taxon>Bacteria</taxon>
        <taxon>Pseudomonadati</taxon>
        <taxon>Pseudomonadota</taxon>
        <taxon>Betaproteobacteria</taxon>
        <taxon>Neisseriales</taxon>
        <taxon>Neisseriaceae</taxon>
        <taxon>Neisseria</taxon>
    </lineage>
</organism>
<name>A0ABY7RJB7_9NEIS</name>
<evidence type="ECO:0000313" key="1">
    <source>
        <dbReference type="EMBL" id="WCL71729.1"/>
    </source>
</evidence>
<protein>
    <submittedName>
        <fullName evidence="1">Transposase</fullName>
    </submittedName>
</protein>
<reference evidence="1 2" key="1">
    <citation type="submission" date="2023-01" db="EMBL/GenBank/DDBJ databases">
        <authorList>
            <person name="Yang C."/>
        </authorList>
    </citation>
    <scope>NUCLEOTIDE SEQUENCE [LARGE SCALE GENOMIC DNA]</scope>
    <source>
        <strain evidence="1 2">ZJ106</strain>
    </source>
</reference>
<accession>A0ABY7RJB7</accession>
<dbReference type="Proteomes" id="UP001221268">
    <property type="component" value="Chromosome"/>
</dbReference>
<keyword evidence="2" id="KW-1185">Reference proteome</keyword>
<dbReference type="EMBL" id="CP116766">
    <property type="protein sequence ID" value="WCL71729.1"/>
    <property type="molecule type" value="Genomic_DNA"/>
</dbReference>
<gene>
    <name evidence="1" type="ORF">PJU73_00950</name>
</gene>
<proteinExistence type="predicted"/>
<sequence>MDITYFGRGFGVMVLMNSLNNQIIHKQCVSRENAALYESGLRAVMDKGIHIQSIIADAFKGLAKLFPEIPFQLCQFHQQQTIRRYLTRRPKSAAAKELKALTDSLFTASYSDFEQELKLWHRRYKSYLDEVRYSSDGGQKRYTHKRLRSAYNSLKRNPGYLFTYEQNQELMMPNTANRLEAKFGKLKTKKALSCGD</sequence>
<evidence type="ECO:0000313" key="2">
    <source>
        <dbReference type="Proteomes" id="UP001221268"/>
    </source>
</evidence>